<protein>
    <submittedName>
        <fullName evidence="2">Rhodanese-related sulfurtransferase</fullName>
    </submittedName>
</protein>
<accession>A0ABU1UTZ2</accession>
<dbReference type="Proteomes" id="UP001253595">
    <property type="component" value="Unassembled WGS sequence"/>
</dbReference>
<dbReference type="InterPro" id="IPR001763">
    <property type="entry name" value="Rhodanese-like_dom"/>
</dbReference>
<dbReference type="PROSITE" id="PS50206">
    <property type="entry name" value="RHODANESE_3"/>
    <property type="match status" value="1"/>
</dbReference>
<evidence type="ECO:0000259" key="1">
    <source>
        <dbReference type="PROSITE" id="PS50206"/>
    </source>
</evidence>
<dbReference type="PANTHER" id="PTHR43031:SF7">
    <property type="entry name" value="NITRIC OXIDE REDUCTASE FLRD-NAD(+) REDUCTASE"/>
    <property type="match status" value="1"/>
</dbReference>
<comment type="caution">
    <text evidence="2">The sequence shown here is derived from an EMBL/GenBank/DDBJ whole genome shotgun (WGS) entry which is preliminary data.</text>
</comment>
<dbReference type="Pfam" id="PF00581">
    <property type="entry name" value="Rhodanese"/>
    <property type="match status" value="1"/>
</dbReference>
<dbReference type="InterPro" id="IPR036873">
    <property type="entry name" value="Rhodanese-like_dom_sf"/>
</dbReference>
<keyword evidence="3" id="KW-1185">Reference proteome</keyword>
<dbReference type="SMART" id="SM00450">
    <property type="entry name" value="RHOD"/>
    <property type="match status" value="1"/>
</dbReference>
<dbReference type="InterPro" id="IPR050229">
    <property type="entry name" value="GlpE_sulfurtransferase"/>
</dbReference>
<gene>
    <name evidence="2" type="ORF">J2X05_000628</name>
</gene>
<feature type="domain" description="Rhodanese" evidence="1">
    <location>
        <begin position="21"/>
        <end position="108"/>
    </location>
</feature>
<evidence type="ECO:0000313" key="2">
    <source>
        <dbReference type="EMBL" id="MDR7088625.1"/>
    </source>
</evidence>
<dbReference type="Gene3D" id="3.40.250.10">
    <property type="entry name" value="Rhodanese-like domain"/>
    <property type="match status" value="1"/>
</dbReference>
<reference evidence="2 3" key="1">
    <citation type="submission" date="2023-07" db="EMBL/GenBank/DDBJ databases">
        <title>Sorghum-associated microbial communities from plants grown in Nebraska, USA.</title>
        <authorList>
            <person name="Schachtman D."/>
        </authorList>
    </citation>
    <scope>NUCLEOTIDE SEQUENCE [LARGE SCALE GENOMIC DNA]</scope>
    <source>
        <strain evidence="2 3">BE190</strain>
    </source>
</reference>
<dbReference type="PANTHER" id="PTHR43031">
    <property type="entry name" value="FAD-DEPENDENT OXIDOREDUCTASE"/>
    <property type="match status" value="1"/>
</dbReference>
<dbReference type="RefSeq" id="WP_310068499.1">
    <property type="nucleotide sequence ID" value="NZ_JAVDVX010000001.1"/>
</dbReference>
<dbReference type="SUPFAM" id="SSF52821">
    <property type="entry name" value="Rhodanese/Cell cycle control phosphatase"/>
    <property type="match status" value="1"/>
</dbReference>
<proteinExistence type="predicted"/>
<organism evidence="2 3">
    <name type="scientific">Cellvibrio fibrivorans</name>
    <dbReference type="NCBI Taxonomy" id="126350"/>
    <lineage>
        <taxon>Bacteria</taxon>
        <taxon>Pseudomonadati</taxon>
        <taxon>Pseudomonadota</taxon>
        <taxon>Gammaproteobacteria</taxon>
        <taxon>Cellvibrionales</taxon>
        <taxon>Cellvibrionaceae</taxon>
        <taxon>Cellvibrio</taxon>
    </lineage>
</organism>
<dbReference type="CDD" id="cd00158">
    <property type="entry name" value="RHOD"/>
    <property type="match status" value="1"/>
</dbReference>
<name>A0ABU1UTZ2_9GAMM</name>
<dbReference type="EMBL" id="JAVDVX010000001">
    <property type="protein sequence ID" value="MDR7088625.1"/>
    <property type="molecule type" value="Genomic_DNA"/>
</dbReference>
<evidence type="ECO:0000313" key="3">
    <source>
        <dbReference type="Proteomes" id="UP001253595"/>
    </source>
</evidence>
<sequence>MATTHQTLCIQPLELERLIAQDKRLMIIDLRSMGEYMHNHISNATNMPSTTRLVTHLEDVDRSLNVVIVCRFGDQSALLVSKFLALGFENVFFLFGGMSAWEELHVTSRIIPSASNSYHLH</sequence>